<evidence type="ECO:0000313" key="2">
    <source>
        <dbReference type="EMBL" id="TGE72992.1"/>
    </source>
</evidence>
<keyword evidence="1" id="KW-0812">Transmembrane</keyword>
<reference evidence="2 3" key="1">
    <citation type="submission" date="2018-03" db="EMBL/GenBank/DDBJ databases">
        <title>Genome sequencing of Weissella confusa isolates.</title>
        <authorList>
            <person name="Kajala I."/>
            <person name="Baruah R."/>
            <person name="Bergsveinson J."/>
            <person name="Juvonen R."/>
            <person name="Ziola B."/>
        </authorList>
    </citation>
    <scope>NUCLEOTIDE SEQUENCE [LARGE SCALE GENOMIC DNA]</scope>
    <source>
        <strain evidence="2 3">VTT E-062653</strain>
    </source>
</reference>
<protein>
    <submittedName>
        <fullName evidence="2">Uncharacterized protein</fullName>
    </submittedName>
</protein>
<keyword evidence="1" id="KW-0472">Membrane</keyword>
<dbReference type="EMBL" id="PVSN01000033">
    <property type="protein sequence ID" value="TGE72992.1"/>
    <property type="molecule type" value="Genomic_DNA"/>
</dbReference>
<evidence type="ECO:0000256" key="1">
    <source>
        <dbReference type="SAM" id="Phobius"/>
    </source>
</evidence>
<comment type="caution">
    <text evidence="2">The sequence shown here is derived from an EMBL/GenBank/DDBJ whole genome shotgun (WGS) entry which is preliminary data.</text>
</comment>
<proteinExistence type="predicted"/>
<organism evidence="2 3">
    <name type="scientific">Weissella confusa</name>
    <name type="common">Lactobacillus confusus</name>
    <dbReference type="NCBI Taxonomy" id="1583"/>
    <lineage>
        <taxon>Bacteria</taxon>
        <taxon>Bacillati</taxon>
        <taxon>Bacillota</taxon>
        <taxon>Bacilli</taxon>
        <taxon>Lactobacillales</taxon>
        <taxon>Lactobacillaceae</taxon>
        <taxon>Weissella</taxon>
    </lineage>
</organism>
<accession>A0A4Z0RZ26</accession>
<dbReference type="OrthoDB" id="27330at2"/>
<name>A0A4Z0RZ26_WEICO</name>
<evidence type="ECO:0000313" key="3">
    <source>
        <dbReference type="Proteomes" id="UP000297646"/>
    </source>
</evidence>
<keyword evidence="1" id="KW-1133">Transmembrane helix</keyword>
<dbReference type="Proteomes" id="UP000297646">
    <property type="component" value="Unassembled WGS sequence"/>
</dbReference>
<sequence>MQDVRQSTVTKIELKKAVLLSEQIAQLKEQTEQVFGEHGQLLHIFMQKTHGLTPEQFREQFSKMPTSTGPGNVNWFDVLDESNASLTEIAFIEEFWYRLFLGIACVYHNHNWINYDKFNYDEAYRYRVYLVVKEMVCSTYFEYSEPDPFTLKLLMFSGLAITLTLTLAHLIHFEPVGDVSNWTFYLAGFIIGIFLIILAITLWVTNRIRLTSTTRLDHQLYAWLGVPPSNITIPLHRASKKKLVVTNITA</sequence>
<gene>
    <name evidence="2" type="ORF">C6P11_05105</name>
</gene>
<feature type="transmembrane region" description="Helical" evidence="1">
    <location>
        <begin position="153"/>
        <end position="172"/>
    </location>
</feature>
<dbReference type="RefSeq" id="WP_135519160.1">
    <property type="nucleotide sequence ID" value="NZ_PVSN01000033.1"/>
</dbReference>
<feature type="transmembrane region" description="Helical" evidence="1">
    <location>
        <begin position="184"/>
        <end position="205"/>
    </location>
</feature>
<dbReference type="AlphaFoldDB" id="A0A4Z0RZ26"/>